<evidence type="ECO:0000313" key="1">
    <source>
        <dbReference type="EMBL" id="BAY20170.1"/>
    </source>
</evidence>
<organism evidence="1 2">
    <name type="scientific">Anabaenopsis circularis NIES-21</name>
    <dbReference type="NCBI Taxonomy" id="1085406"/>
    <lineage>
        <taxon>Bacteria</taxon>
        <taxon>Bacillati</taxon>
        <taxon>Cyanobacteriota</taxon>
        <taxon>Cyanophyceae</taxon>
        <taxon>Nostocales</taxon>
        <taxon>Nodulariaceae</taxon>
        <taxon>Anabaenopsis</taxon>
    </lineage>
</organism>
<keyword evidence="1" id="KW-0614">Plasmid</keyword>
<dbReference type="OrthoDB" id="485156at2"/>
<name>A0A1Z4GRR3_9CYAN</name>
<evidence type="ECO:0000313" key="2">
    <source>
        <dbReference type="Proteomes" id="UP000218287"/>
    </source>
</evidence>
<protein>
    <submittedName>
        <fullName evidence="1">Uncharacterized protein</fullName>
    </submittedName>
</protein>
<reference evidence="1 2" key="1">
    <citation type="submission" date="2017-06" db="EMBL/GenBank/DDBJ databases">
        <title>Genome sequencing of cyanobaciteial culture collection at National Institute for Environmental Studies (NIES).</title>
        <authorList>
            <person name="Hirose Y."/>
            <person name="Shimura Y."/>
            <person name="Fujisawa T."/>
            <person name="Nakamura Y."/>
            <person name="Kawachi M."/>
        </authorList>
    </citation>
    <scope>NUCLEOTIDE SEQUENCE [LARGE SCALE GENOMIC DNA]</scope>
    <source>
        <strain evidence="1 2">NIES-21</strain>
        <plasmid evidence="2">Plasmid2 dna</plasmid>
    </source>
</reference>
<geneLocation type="plasmid" evidence="2">
    <name>Plasmid2 dna</name>
</geneLocation>
<gene>
    <name evidence="1" type="ORF">NIES21_60400</name>
</gene>
<sequence length="138" mass="15825">MNQSWREELFNQENTDSALNPLVLPMTNAKSLRILGICYRTWGRWEEVAETIAQYKLAQIQMKNFAEQYSLRASPILPYQVWVVGKVGEIFDGLAQGTNKLNLAKAIVATNKAQYSRKEFEVEQIRFTKPLTGDLQNV</sequence>
<dbReference type="EMBL" id="AP018176">
    <property type="protein sequence ID" value="BAY20170.1"/>
    <property type="molecule type" value="Genomic_DNA"/>
</dbReference>
<accession>A0A1Z4GRR3</accession>
<dbReference type="AlphaFoldDB" id="A0A1Z4GRR3"/>
<proteinExistence type="predicted"/>
<dbReference type="Proteomes" id="UP000218287">
    <property type="component" value="Plasmid Plasmid2 dna"/>
</dbReference>
<keyword evidence="2" id="KW-1185">Reference proteome</keyword>